<dbReference type="InterPro" id="IPR014710">
    <property type="entry name" value="RmlC-like_jellyroll"/>
</dbReference>
<reference evidence="14 15" key="2">
    <citation type="submission" date="2016-06" db="EMBL/GenBank/DDBJ databases">
        <authorList>
            <person name="Rodrigo-Torres L."/>
            <person name="Arahal D.R."/>
        </authorList>
    </citation>
    <scope>NUCLEOTIDE SEQUENCE [LARGE SCALE GENOMIC DNA]</scope>
    <source>
        <strain evidence="14 15">CECT 5116</strain>
    </source>
</reference>
<dbReference type="InterPro" id="IPR049577">
    <property type="entry name" value="GMPP_N"/>
</dbReference>
<dbReference type="Proteomes" id="UP000092840">
    <property type="component" value="Unassembled WGS sequence"/>
</dbReference>
<protein>
    <recommendedName>
        <fullName evidence="3">mannose-1-phosphate guanylyltransferase</fullName>
        <ecNumber evidence="3">2.7.7.13</ecNumber>
    </recommendedName>
</protein>
<organism evidence="13 16">
    <name type="scientific">Marinomonas gallaica</name>
    <dbReference type="NCBI Taxonomy" id="1806667"/>
    <lineage>
        <taxon>Bacteria</taxon>
        <taxon>Pseudomonadati</taxon>
        <taxon>Pseudomonadota</taxon>
        <taxon>Gammaproteobacteria</taxon>
        <taxon>Oceanospirillales</taxon>
        <taxon>Oceanospirillaceae</taxon>
        <taxon>Marinomonas</taxon>
    </lineage>
</organism>
<keyword evidence="15" id="KW-1185">Reference proteome</keyword>
<dbReference type="Pfam" id="PF22640">
    <property type="entry name" value="ManC_GMP_beta-helix"/>
    <property type="match status" value="1"/>
</dbReference>
<comment type="catalytic activity">
    <reaction evidence="8">
        <text>alpha-D-mannose 1-phosphate + GTP + H(+) = GDP-alpha-D-mannose + diphosphate</text>
        <dbReference type="Rhea" id="RHEA:15229"/>
        <dbReference type="ChEBI" id="CHEBI:15378"/>
        <dbReference type="ChEBI" id="CHEBI:33019"/>
        <dbReference type="ChEBI" id="CHEBI:37565"/>
        <dbReference type="ChEBI" id="CHEBI:57527"/>
        <dbReference type="ChEBI" id="CHEBI:58409"/>
        <dbReference type="EC" id="2.7.7.13"/>
    </reaction>
</comment>
<evidence type="ECO:0000256" key="3">
    <source>
        <dbReference type="ARBA" id="ARBA00012387"/>
    </source>
</evidence>
<dbReference type="SUPFAM" id="SSF53448">
    <property type="entry name" value="Nucleotide-diphospho-sugar transferases"/>
    <property type="match status" value="1"/>
</dbReference>
<evidence type="ECO:0000313" key="13">
    <source>
        <dbReference type="EMBL" id="SBT18964.1"/>
    </source>
</evidence>
<evidence type="ECO:0000256" key="5">
    <source>
        <dbReference type="ARBA" id="ARBA00022695"/>
    </source>
</evidence>
<dbReference type="Gene3D" id="2.60.120.10">
    <property type="entry name" value="Jelly Rolls"/>
    <property type="match status" value="1"/>
</dbReference>
<dbReference type="InterPro" id="IPR001538">
    <property type="entry name" value="Man6P_isomerase-2_C"/>
</dbReference>
<dbReference type="GO" id="GO:0005525">
    <property type="term" value="F:GTP binding"/>
    <property type="evidence" value="ECO:0007669"/>
    <property type="project" value="UniProtKB-KW"/>
</dbReference>
<dbReference type="CDD" id="cd02213">
    <property type="entry name" value="cupin_PMI_typeII_C"/>
    <property type="match status" value="1"/>
</dbReference>
<keyword evidence="4" id="KW-0808">Transferase</keyword>
<keyword evidence="6" id="KW-0547">Nucleotide-binding</keyword>
<evidence type="ECO:0000259" key="11">
    <source>
        <dbReference type="Pfam" id="PF01050"/>
    </source>
</evidence>
<evidence type="ECO:0000256" key="2">
    <source>
        <dbReference type="ARBA" id="ARBA00006115"/>
    </source>
</evidence>
<evidence type="ECO:0000256" key="9">
    <source>
        <dbReference type="RuleBase" id="RU004190"/>
    </source>
</evidence>
<sequence length="489" mass="54537">MDSATQQIIPVILSGGVGSRLWPVSRKQRPKPFMKLPDGDSLMSKTLKRALKLNHLNDILTVTNRDLYFTTKDEIVGTLDREGTKAAIAQHYILEPCGRNTAPAILAAALRLNALHGEHATMLVMAADHLIRNEDRFIEAVEAAKHLALDGELVTFGIKPTAPETGYGYIKALVAERDVAAKVHSFVEKPDLDTAKHYLETGEYFWNAGIFCFTAGTLIREMTLHAPDVFQQVERAMSDSQVVTYQEGTQLELDQAAFSAVQDISIDYALFERSQHVSMVPCDIGWSDIGSWGAWSDALPRDIHQNQSFGDVLSIDSSNTFVHSPHALTATLGVEDLIIINTEDALLVAHKSAEQEVRKIVTKLSDEQHPAQDIHQTVHRPWGSYTTLEEGERFKIKRIIVKPGRSLSLQMHHHRSEHWVVVSGMANIVNGEQSMYLNCNESTFITAGRKHRLENPGLIDLVLIEVQSGDYLGEDDIVRFDDEYGRIAK</sequence>
<dbReference type="InterPro" id="IPR051161">
    <property type="entry name" value="Mannose-6P_isomerase_type2"/>
</dbReference>
<accession>A0A1C3JUQ4</accession>
<dbReference type="GO" id="GO:0009298">
    <property type="term" value="P:GDP-mannose biosynthetic process"/>
    <property type="evidence" value="ECO:0007669"/>
    <property type="project" value="UniProtKB-UniPathway"/>
</dbReference>
<dbReference type="FunFam" id="3.90.550.10:FF:000046">
    <property type="entry name" value="Mannose-1-phosphate guanylyltransferase (GDP)"/>
    <property type="match status" value="1"/>
</dbReference>
<dbReference type="InterPro" id="IPR005835">
    <property type="entry name" value="NTP_transferase_dom"/>
</dbReference>
<dbReference type="EC" id="2.7.7.13" evidence="3"/>
<evidence type="ECO:0000313" key="16">
    <source>
        <dbReference type="Proteomes" id="UP000092871"/>
    </source>
</evidence>
<keyword evidence="5" id="KW-0548">Nucleotidyltransferase</keyword>
<evidence type="ECO:0000256" key="1">
    <source>
        <dbReference type="ARBA" id="ARBA00004823"/>
    </source>
</evidence>
<evidence type="ECO:0000313" key="14">
    <source>
        <dbReference type="EMBL" id="SBT21919.1"/>
    </source>
</evidence>
<dbReference type="Pfam" id="PF00483">
    <property type="entry name" value="NTP_transferase"/>
    <property type="match status" value="1"/>
</dbReference>
<dbReference type="EMBL" id="FLRB01000013">
    <property type="protein sequence ID" value="SBT21919.1"/>
    <property type="molecule type" value="Genomic_DNA"/>
</dbReference>
<evidence type="ECO:0000256" key="6">
    <source>
        <dbReference type="ARBA" id="ARBA00022741"/>
    </source>
</evidence>
<evidence type="ECO:0000256" key="8">
    <source>
        <dbReference type="ARBA" id="ARBA00047343"/>
    </source>
</evidence>
<dbReference type="SUPFAM" id="SSF51182">
    <property type="entry name" value="RmlC-like cupins"/>
    <property type="match status" value="1"/>
</dbReference>
<feature type="domain" description="Mannose-6-phosphate isomerase type II C-terminal" evidence="11">
    <location>
        <begin position="371"/>
        <end position="482"/>
    </location>
</feature>
<dbReference type="NCBIfam" id="TIGR01479">
    <property type="entry name" value="GMP_PMI"/>
    <property type="match status" value="1"/>
</dbReference>
<reference evidence="13 16" key="1">
    <citation type="submission" date="2016-06" db="EMBL/GenBank/DDBJ databases">
        <authorList>
            <person name="Kjaerup R.B."/>
            <person name="Dalgaard T.S."/>
            <person name="Juul-Madsen H.R."/>
        </authorList>
    </citation>
    <scope>NUCLEOTIDE SEQUENCE [LARGE SCALE GENOMIC DNA]</scope>
    <source>
        <strain evidence="13 16">CECT 5115</strain>
    </source>
</reference>
<dbReference type="PANTHER" id="PTHR46390">
    <property type="entry name" value="MANNOSE-1-PHOSPHATE GUANYLYLTRANSFERASE"/>
    <property type="match status" value="1"/>
</dbReference>
<dbReference type="Gene3D" id="3.90.550.10">
    <property type="entry name" value="Spore Coat Polysaccharide Biosynthesis Protein SpsA, Chain A"/>
    <property type="match status" value="1"/>
</dbReference>
<keyword evidence="7" id="KW-0342">GTP-binding</keyword>
<evidence type="ECO:0000256" key="4">
    <source>
        <dbReference type="ARBA" id="ARBA00022679"/>
    </source>
</evidence>
<dbReference type="Pfam" id="PF01050">
    <property type="entry name" value="MannoseP_isomer"/>
    <property type="match status" value="1"/>
</dbReference>
<dbReference type="PANTHER" id="PTHR46390:SF1">
    <property type="entry name" value="MANNOSE-1-PHOSPHATE GUANYLYLTRANSFERASE"/>
    <property type="match status" value="1"/>
</dbReference>
<dbReference type="InterPro" id="IPR011051">
    <property type="entry name" value="RmlC_Cupin_sf"/>
</dbReference>
<evidence type="ECO:0000313" key="15">
    <source>
        <dbReference type="Proteomes" id="UP000092840"/>
    </source>
</evidence>
<evidence type="ECO:0000259" key="12">
    <source>
        <dbReference type="Pfam" id="PF22640"/>
    </source>
</evidence>
<dbReference type="AlphaFoldDB" id="A0A1C3JUQ4"/>
<comment type="similarity">
    <text evidence="2 9">Belongs to the mannose-6-phosphate isomerase type 2 family.</text>
</comment>
<proteinExistence type="inferred from homology"/>
<dbReference type="FunFam" id="2.60.120.10:FF:000032">
    <property type="entry name" value="Mannose-1-phosphate guanylyltransferase/mannose-6-phosphate isomerase"/>
    <property type="match status" value="1"/>
</dbReference>
<dbReference type="GO" id="GO:0004475">
    <property type="term" value="F:mannose-1-phosphate guanylyltransferase (GTP) activity"/>
    <property type="evidence" value="ECO:0007669"/>
    <property type="project" value="UniProtKB-EC"/>
</dbReference>
<dbReference type="UniPathway" id="UPA00126">
    <property type="reaction ID" value="UER00930"/>
</dbReference>
<feature type="domain" description="Nucleotidyl transferase" evidence="10">
    <location>
        <begin position="10"/>
        <end position="299"/>
    </location>
</feature>
<name>A0A1C3JUQ4_9GAMM</name>
<dbReference type="InterPro" id="IPR006375">
    <property type="entry name" value="Man1P_GuaTrfase/Man6P_Isoase"/>
</dbReference>
<comment type="pathway">
    <text evidence="1">Nucleotide-sugar biosynthesis; GDP-alpha-D-mannose biosynthesis; GDP-alpha-D-mannose from alpha-D-mannose 1-phosphate (GTP route): step 1/1.</text>
</comment>
<gene>
    <name evidence="13" type="primary">algA</name>
    <name evidence="13" type="ORF">MGA5115_03125</name>
    <name evidence="14" type="ORF">MGA5116_02529</name>
</gene>
<dbReference type="Proteomes" id="UP000092871">
    <property type="component" value="Unassembled WGS sequence"/>
</dbReference>
<evidence type="ECO:0000259" key="10">
    <source>
        <dbReference type="Pfam" id="PF00483"/>
    </source>
</evidence>
<dbReference type="GO" id="GO:0000271">
    <property type="term" value="P:polysaccharide biosynthetic process"/>
    <property type="evidence" value="ECO:0007669"/>
    <property type="project" value="InterPro"/>
</dbReference>
<dbReference type="InterPro" id="IPR029044">
    <property type="entry name" value="Nucleotide-diphossugar_trans"/>
</dbReference>
<dbReference type="EMBL" id="FLRA01000023">
    <property type="protein sequence ID" value="SBT18964.1"/>
    <property type="molecule type" value="Genomic_DNA"/>
</dbReference>
<dbReference type="RefSeq" id="WP_067038181.1">
    <property type="nucleotide sequence ID" value="NZ_FLRA01000023.1"/>
</dbReference>
<evidence type="ECO:0000256" key="7">
    <source>
        <dbReference type="ARBA" id="ARBA00023134"/>
    </source>
</evidence>
<dbReference type="InterPro" id="IPR054566">
    <property type="entry name" value="ManC/GMP-like_b-helix"/>
</dbReference>
<dbReference type="OrthoDB" id="9806359at2"/>
<feature type="domain" description="MannoseP isomerase/GMP-like beta-helix" evidence="12">
    <location>
        <begin position="310"/>
        <end position="364"/>
    </location>
</feature>
<dbReference type="CDD" id="cd02509">
    <property type="entry name" value="GDP-M1P_Guanylyltransferase"/>
    <property type="match status" value="1"/>
</dbReference>